<evidence type="ECO:0008006" key="3">
    <source>
        <dbReference type="Google" id="ProtNLM"/>
    </source>
</evidence>
<accession>A0ABQ9HIJ5</accession>
<dbReference type="Proteomes" id="UP001159363">
    <property type="component" value="Chromosome 4"/>
</dbReference>
<evidence type="ECO:0000313" key="1">
    <source>
        <dbReference type="EMBL" id="KAJ8884160.1"/>
    </source>
</evidence>
<dbReference type="PANTHER" id="PTHR47241:SF2">
    <property type="entry name" value="ZINC FINGER BED DOMAIN-CONTAINING PROTEIN 6"/>
    <property type="match status" value="1"/>
</dbReference>
<dbReference type="SUPFAM" id="SSF53098">
    <property type="entry name" value="Ribonuclease H-like"/>
    <property type="match status" value="1"/>
</dbReference>
<name>A0ABQ9HIJ5_9NEOP</name>
<dbReference type="InterPro" id="IPR012337">
    <property type="entry name" value="RNaseH-like_sf"/>
</dbReference>
<dbReference type="PANTHER" id="PTHR47241">
    <property type="entry name" value="FINGER PROTEIN, PUTATIVE-RELATED"/>
    <property type="match status" value="1"/>
</dbReference>
<evidence type="ECO:0000313" key="2">
    <source>
        <dbReference type="Proteomes" id="UP001159363"/>
    </source>
</evidence>
<keyword evidence="2" id="KW-1185">Reference proteome</keyword>
<proteinExistence type="predicted"/>
<dbReference type="EMBL" id="JARBHB010000005">
    <property type="protein sequence ID" value="KAJ8884160.1"/>
    <property type="molecule type" value="Genomic_DNA"/>
</dbReference>
<reference evidence="1 2" key="1">
    <citation type="submission" date="2023-02" db="EMBL/GenBank/DDBJ databases">
        <title>LHISI_Scaffold_Assembly.</title>
        <authorList>
            <person name="Stuart O.P."/>
            <person name="Cleave R."/>
            <person name="Magrath M.J.L."/>
            <person name="Mikheyev A.S."/>
        </authorList>
    </citation>
    <scope>NUCLEOTIDE SEQUENCE [LARGE SCALE GENOMIC DNA]</scope>
    <source>
        <strain evidence="1">Daus_M_001</strain>
        <tissue evidence="1">Leg muscle</tissue>
    </source>
</reference>
<comment type="caution">
    <text evidence="1">The sequence shown here is derived from an EMBL/GenBank/DDBJ whole genome shotgun (WGS) entry which is preliminary data.</text>
</comment>
<sequence length="130" mass="14613">MAQVPQHCLIQDEPTRWNSTYYMFNRLLEQKRAIQLAVGKLKLPAELTSAQWNLLEYVTDILKIFETVMLQGSKESVTVSEVTTLVHVMESELSKPAPIGSGLQGSLEDNPILSLVTLLDPRFKALLCKI</sequence>
<dbReference type="InterPro" id="IPR052865">
    <property type="entry name" value="Zinc_finger_BED"/>
</dbReference>
<organism evidence="1 2">
    <name type="scientific">Dryococelus australis</name>
    <dbReference type="NCBI Taxonomy" id="614101"/>
    <lineage>
        <taxon>Eukaryota</taxon>
        <taxon>Metazoa</taxon>
        <taxon>Ecdysozoa</taxon>
        <taxon>Arthropoda</taxon>
        <taxon>Hexapoda</taxon>
        <taxon>Insecta</taxon>
        <taxon>Pterygota</taxon>
        <taxon>Neoptera</taxon>
        <taxon>Polyneoptera</taxon>
        <taxon>Phasmatodea</taxon>
        <taxon>Verophasmatodea</taxon>
        <taxon>Anareolatae</taxon>
        <taxon>Phasmatidae</taxon>
        <taxon>Eurycanthinae</taxon>
        <taxon>Dryococelus</taxon>
    </lineage>
</organism>
<gene>
    <name evidence="1" type="ORF">PR048_016017</name>
</gene>
<protein>
    <recommendedName>
        <fullName evidence="3">Zinc finger BED domain-containing protein 4</fullName>
    </recommendedName>
</protein>